<dbReference type="Pfam" id="PF05974">
    <property type="entry name" value="DUF892"/>
    <property type="match status" value="1"/>
</dbReference>
<reference evidence="1" key="1">
    <citation type="submission" date="2013-04" db="EMBL/GenBank/DDBJ databases">
        <title>The genome sequencing project of 58 acetic acid bacteria.</title>
        <authorList>
            <person name="Okamoto-Kainuma A."/>
            <person name="Ishikawa M."/>
            <person name="Umino S."/>
            <person name="Koizumi Y."/>
            <person name="Shiwa Y."/>
            <person name="Yoshikawa H."/>
            <person name="Matsutani M."/>
            <person name="Matsushita K."/>
        </authorList>
    </citation>
    <scope>NUCLEOTIDE SEQUENCE</scope>
    <source>
        <strain evidence="1">DSM 15669</strain>
    </source>
</reference>
<gene>
    <name evidence="1" type="ORF">AA15669_0312</name>
</gene>
<organism evidence="1 2">
    <name type="scientific">Saccharibacter floricola DSM 15669</name>
    <dbReference type="NCBI Taxonomy" id="1123227"/>
    <lineage>
        <taxon>Bacteria</taxon>
        <taxon>Pseudomonadati</taxon>
        <taxon>Pseudomonadota</taxon>
        <taxon>Alphaproteobacteria</taxon>
        <taxon>Acetobacterales</taxon>
        <taxon>Acetobacteraceae</taxon>
        <taxon>Saccharibacter</taxon>
    </lineage>
</organism>
<dbReference type="RefSeq" id="WP_018979856.1">
    <property type="nucleotide sequence ID" value="NZ_BAQD01000003.1"/>
</dbReference>
<protein>
    <recommendedName>
        <fullName evidence="3">DUF892 family protein</fullName>
    </recommendedName>
</protein>
<dbReference type="InterPro" id="IPR012347">
    <property type="entry name" value="Ferritin-like"/>
</dbReference>
<dbReference type="Gene3D" id="1.20.1260.10">
    <property type="match status" value="1"/>
</dbReference>
<proteinExistence type="predicted"/>
<dbReference type="Proteomes" id="UP001062901">
    <property type="component" value="Unassembled WGS sequence"/>
</dbReference>
<name>A0ABQ0NWI6_9PROT</name>
<evidence type="ECO:0000313" key="2">
    <source>
        <dbReference type="Proteomes" id="UP001062901"/>
    </source>
</evidence>
<sequence>MPNRHALTETYIDHLHAHTLLTESLRENLLEALSRPEAPKTLQQWITTILEQNRQQARHINRMLRQHGEKPRDDHDTVSSMLDTMVSCLPPGQTPHHLLGVVLNLAGAIARQRTSLALLRLLAEKQGLDRETQTLSELRQMSKNASRDLKEVLPSLLDELES</sequence>
<evidence type="ECO:0008006" key="3">
    <source>
        <dbReference type="Google" id="ProtNLM"/>
    </source>
</evidence>
<dbReference type="InterPro" id="IPR010287">
    <property type="entry name" value="DUF892_YciF-like"/>
</dbReference>
<comment type="caution">
    <text evidence="1">The sequence shown here is derived from an EMBL/GenBank/DDBJ whole genome shotgun (WGS) entry which is preliminary data.</text>
</comment>
<evidence type="ECO:0000313" key="1">
    <source>
        <dbReference type="EMBL" id="GBQ05120.1"/>
    </source>
</evidence>
<keyword evidence="2" id="KW-1185">Reference proteome</keyword>
<accession>A0ABQ0NWI6</accession>
<dbReference type="EMBL" id="BAQD01000003">
    <property type="protein sequence ID" value="GBQ05120.1"/>
    <property type="molecule type" value="Genomic_DNA"/>
</dbReference>